<feature type="chain" id="PRO_5017038566" evidence="2">
    <location>
        <begin position="21"/>
        <end position="202"/>
    </location>
</feature>
<sequence>MKTIKLLAIFLSLAVLTWNCASKDAEEEAKEEPKNGLEALQKLGEEAERMSKEGPKETVDPKLLKELLPADADGLKRKEASSEKSAAMGFGVSTAKASYRDDNGQDIDVNITDVAGMGVALMGMAAWSMASIDKETETGYEKTTEYKGHKAFEKYNTQSKNGEISVIVANRYIVQVEGRDVAMDKIKSVLDDIDLDKLADIK</sequence>
<accession>A0A344TLY9</accession>
<proteinExistence type="predicted"/>
<gene>
    <name evidence="3" type="ORF">DR864_18925</name>
</gene>
<evidence type="ECO:0000313" key="3">
    <source>
        <dbReference type="EMBL" id="AXE19660.1"/>
    </source>
</evidence>
<dbReference type="Proteomes" id="UP000251993">
    <property type="component" value="Chromosome"/>
</dbReference>
<dbReference type="EMBL" id="CP030850">
    <property type="protein sequence ID" value="AXE19660.1"/>
    <property type="molecule type" value="Genomic_DNA"/>
</dbReference>
<dbReference type="KEGG" id="run:DR864_18925"/>
<protein>
    <submittedName>
        <fullName evidence="3">Transposase</fullName>
    </submittedName>
</protein>
<keyword evidence="2" id="KW-0732">Signal</keyword>
<name>A0A344TLY9_9BACT</name>
<dbReference type="OrthoDB" id="958801at2"/>
<reference evidence="3 4" key="1">
    <citation type="submission" date="2018-07" db="EMBL/GenBank/DDBJ databases">
        <title>Genome sequencing of Runella.</title>
        <authorList>
            <person name="Baek M.-G."/>
            <person name="Yi H."/>
        </authorList>
    </citation>
    <scope>NUCLEOTIDE SEQUENCE [LARGE SCALE GENOMIC DNA]</scope>
    <source>
        <strain evidence="3 4">HYN0085</strain>
    </source>
</reference>
<evidence type="ECO:0000256" key="2">
    <source>
        <dbReference type="SAM" id="SignalP"/>
    </source>
</evidence>
<organism evidence="3 4">
    <name type="scientific">Runella rosea</name>
    <dbReference type="NCBI Taxonomy" id="2259595"/>
    <lineage>
        <taxon>Bacteria</taxon>
        <taxon>Pseudomonadati</taxon>
        <taxon>Bacteroidota</taxon>
        <taxon>Cytophagia</taxon>
        <taxon>Cytophagales</taxon>
        <taxon>Spirosomataceae</taxon>
        <taxon>Runella</taxon>
    </lineage>
</organism>
<evidence type="ECO:0000256" key="1">
    <source>
        <dbReference type="SAM" id="MobiDB-lite"/>
    </source>
</evidence>
<feature type="compositionally biased region" description="Basic and acidic residues" evidence="1">
    <location>
        <begin position="43"/>
        <end position="62"/>
    </location>
</feature>
<evidence type="ECO:0000313" key="4">
    <source>
        <dbReference type="Proteomes" id="UP000251993"/>
    </source>
</evidence>
<feature type="signal peptide" evidence="2">
    <location>
        <begin position="1"/>
        <end position="20"/>
    </location>
</feature>
<keyword evidence="4" id="KW-1185">Reference proteome</keyword>
<feature type="region of interest" description="Disordered" evidence="1">
    <location>
        <begin position="23"/>
        <end position="62"/>
    </location>
</feature>
<dbReference type="RefSeq" id="WP_114068428.1">
    <property type="nucleotide sequence ID" value="NZ_CP030850.1"/>
</dbReference>
<dbReference type="AlphaFoldDB" id="A0A344TLY9"/>